<protein>
    <recommendedName>
        <fullName evidence="10">Fungal lipase-like domain-containing protein</fullName>
    </recommendedName>
</protein>
<evidence type="ECO:0000256" key="6">
    <source>
        <dbReference type="ARBA" id="ARBA00023242"/>
    </source>
</evidence>
<gene>
    <name evidence="9" type="ORF">FSB_LOCUS20536</name>
</gene>
<dbReference type="GO" id="GO:0005634">
    <property type="term" value="C:nucleus"/>
    <property type="evidence" value="ECO:0007669"/>
    <property type="project" value="UniProtKB-SubCell"/>
</dbReference>
<evidence type="ECO:0000256" key="2">
    <source>
        <dbReference type="ARBA" id="ARBA00004496"/>
    </source>
</evidence>
<comment type="subcellular location">
    <subcellularLocation>
        <location evidence="2">Cytoplasm</location>
    </subcellularLocation>
    <subcellularLocation>
        <location evidence="1">Nucleus</location>
    </subcellularLocation>
</comment>
<dbReference type="Pfam" id="PF18117">
    <property type="entry name" value="EDS1_EP"/>
    <property type="match status" value="1"/>
</dbReference>
<keyword evidence="4" id="KW-0378">Hydrolase</keyword>
<accession>A0A2N9G0P5</accession>
<dbReference type="SUPFAM" id="SSF53474">
    <property type="entry name" value="alpha/beta-Hydrolases"/>
    <property type="match status" value="1"/>
</dbReference>
<dbReference type="PANTHER" id="PTHR46898:SF3">
    <property type="entry name" value="FUNGAL LIPASE-LIKE DOMAIN-CONTAINING PROTEIN"/>
    <property type="match status" value="1"/>
</dbReference>
<dbReference type="PANTHER" id="PTHR46898">
    <property type="entry name" value="SENESCENCE-ASSOCIATED CARBOXYLESTERASE 101"/>
    <property type="match status" value="1"/>
</dbReference>
<keyword evidence="5" id="KW-0611">Plant defense</keyword>
<dbReference type="EMBL" id="OIVN01001325">
    <property type="protein sequence ID" value="SPC92654.1"/>
    <property type="molecule type" value="Genomic_DNA"/>
</dbReference>
<evidence type="ECO:0008006" key="10">
    <source>
        <dbReference type="Google" id="ProtNLM"/>
    </source>
</evidence>
<keyword evidence="6" id="KW-0539">Nucleus</keyword>
<evidence type="ECO:0000259" key="8">
    <source>
        <dbReference type="Pfam" id="PF18117"/>
    </source>
</evidence>
<proteinExistence type="predicted"/>
<evidence type="ECO:0000313" key="9">
    <source>
        <dbReference type="EMBL" id="SPC92654.1"/>
    </source>
</evidence>
<dbReference type="InterPro" id="IPR044603">
    <property type="entry name" value="SAG101-like"/>
</dbReference>
<evidence type="ECO:0000256" key="4">
    <source>
        <dbReference type="ARBA" id="ARBA00022801"/>
    </source>
</evidence>
<evidence type="ECO:0000256" key="1">
    <source>
        <dbReference type="ARBA" id="ARBA00004123"/>
    </source>
</evidence>
<feature type="domain" description="EDS1 EP" evidence="8">
    <location>
        <begin position="343"/>
        <end position="480"/>
    </location>
</feature>
<dbReference type="Gene3D" id="3.40.50.1820">
    <property type="entry name" value="alpha/beta hydrolase"/>
    <property type="match status" value="1"/>
</dbReference>
<dbReference type="GO" id="GO:0005737">
    <property type="term" value="C:cytoplasm"/>
    <property type="evidence" value="ECO:0007669"/>
    <property type="project" value="UniProtKB-SubCell"/>
</dbReference>
<reference evidence="9" key="1">
    <citation type="submission" date="2018-02" db="EMBL/GenBank/DDBJ databases">
        <authorList>
            <person name="Cohen D.B."/>
            <person name="Kent A.D."/>
        </authorList>
    </citation>
    <scope>NUCLEOTIDE SEQUENCE</scope>
</reference>
<dbReference type="InterPro" id="IPR002921">
    <property type="entry name" value="Fungal_lipase-type"/>
</dbReference>
<dbReference type="CDD" id="cd00519">
    <property type="entry name" value="Lipase_3"/>
    <property type="match status" value="1"/>
</dbReference>
<dbReference type="InterPro" id="IPR041266">
    <property type="entry name" value="EDS1_EP"/>
</dbReference>
<evidence type="ECO:0000259" key="7">
    <source>
        <dbReference type="Pfam" id="PF01764"/>
    </source>
</evidence>
<feature type="domain" description="Fungal lipase-type" evidence="7">
    <location>
        <begin position="104"/>
        <end position="212"/>
    </location>
</feature>
<dbReference type="GO" id="GO:0006952">
    <property type="term" value="P:defense response"/>
    <property type="evidence" value="ECO:0007669"/>
    <property type="project" value="UniProtKB-KW"/>
</dbReference>
<evidence type="ECO:0000256" key="3">
    <source>
        <dbReference type="ARBA" id="ARBA00022490"/>
    </source>
</evidence>
<organism evidence="9">
    <name type="scientific">Fagus sylvatica</name>
    <name type="common">Beechnut</name>
    <dbReference type="NCBI Taxonomy" id="28930"/>
    <lineage>
        <taxon>Eukaryota</taxon>
        <taxon>Viridiplantae</taxon>
        <taxon>Streptophyta</taxon>
        <taxon>Embryophyta</taxon>
        <taxon>Tracheophyta</taxon>
        <taxon>Spermatophyta</taxon>
        <taxon>Magnoliopsida</taxon>
        <taxon>eudicotyledons</taxon>
        <taxon>Gunneridae</taxon>
        <taxon>Pentapetalae</taxon>
        <taxon>rosids</taxon>
        <taxon>fabids</taxon>
        <taxon>Fagales</taxon>
        <taxon>Fagaceae</taxon>
        <taxon>Fagus</taxon>
    </lineage>
</organism>
<sequence length="503" mass="57024">MDRSSATFSSGLELANFVVSSELLYHSWAAIQNLYREISQQEGLSPSPSPSVRFKVEQKPNCTIITFLTWPACSKDYIQEGGGDLISSSTLKETFPLFEFLCTKDNPHVSINKAALDLFTSIRGSLPYLKSQIDNSKPLIITGNSLGGSVASLFTLSLLETLDFSTTKRPLCITFGSPLIGDDGLQEAISKYPTWNSCFLHVVSDQDLVPRLLISPHNPIGSDSQTNVYKPFGTFLLCSELGCACFEYSQSILDLLKATYLEDPKNQNPNQVLELYEEIIKHLQRREICKDTTQVVQWDIVTESLQENIITQLEAIGLVRPQKILTLYWKEMVDEAEKKPQKEAEYYKGGGKDYINQGRPKHYKKLEQWLNETETETEKSTSGPNYLKKQNVASNLTEDSCFWAHVEEALTSCKLLSSKELSTDREKEKSKLIEFESYVYSLMKNYAVSPEIFLQESSFMKWWKGHKKIIGTSYSSRLTDLMKNVKNYDLYATGELEFPESSL</sequence>
<dbReference type="InterPro" id="IPR029058">
    <property type="entry name" value="AB_hydrolase_fold"/>
</dbReference>
<dbReference type="GO" id="GO:0052689">
    <property type="term" value="F:carboxylic ester hydrolase activity"/>
    <property type="evidence" value="ECO:0007669"/>
    <property type="project" value="InterPro"/>
</dbReference>
<dbReference type="AlphaFoldDB" id="A0A2N9G0P5"/>
<dbReference type="Pfam" id="PF01764">
    <property type="entry name" value="Lipase_3"/>
    <property type="match status" value="1"/>
</dbReference>
<evidence type="ECO:0000256" key="5">
    <source>
        <dbReference type="ARBA" id="ARBA00022821"/>
    </source>
</evidence>
<dbReference type="GO" id="GO:0006629">
    <property type="term" value="P:lipid metabolic process"/>
    <property type="evidence" value="ECO:0007669"/>
    <property type="project" value="InterPro"/>
</dbReference>
<name>A0A2N9G0P5_FAGSY</name>
<keyword evidence="3" id="KW-0963">Cytoplasm</keyword>